<proteinExistence type="predicted"/>
<name>M7B8S0_CHEMY</name>
<dbReference type="AlphaFoldDB" id="M7B8S0"/>
<reference evidence="3" key="1">
    <citation type="journal article" date="2013" name="Nat. Genet.">
        <title>The draft genomes of soft-shell turtle and green sea turtle yield insights into the development and evolution of the turtle-specific body plan.</title>
        <authorList>
            <person name="Wang Z."/>
            <person name="Pascual-Anaya J."/>
            <person name="Zadissa A."/>
            <person name="Li W."/>
            <person name="Niimura Y."/>
            <person name="Huang Z."/>
            <person name="Li C."/>
            <person name="White S."/>
            <person name="Xiong Z."/>
            <person name="Fang D."/>
            <person name="Wang B."/>
            <person name="Ming Y."/>
            <person name="Chen Y."/>
            <person name="Zheng Y."/>
            <person name="Kuraku S."/>
            <person name="Pignatelli M."/>
            <person name="Herrero J."/>
            <person name="Beal K."/>
            <person name="Nozawa M."/>
            <person name="Li Q."/>
            <person name="Wang J."/>
            <person name="Zhang H."/>
            <person name="Yu L."/>
            <person name="Shigenobu S."/>
            <person name="Wang J."/>
            <person name="Liu J."/>
            <person name="Flicek P."/>
            <person name="Searle S."/>
            <person name="Wang J."/>
            <person name="Kuratani S."/>
            <person name="Yin Y."/>
            <person name="Aken B."/>
            <person name="Zhang G."/>
            <person name="Irie N."/>
        </authorList>
    </citation>
    <scope>NUCLEOTIDE SEQUENCE [LARGE SCALE GENOMIC DNA]</scope>
</reference>
<dbReference type="Proteomes" id="UP000031443">
    <property type="component" value="Unassembled WGS sequence"/>
</dbReference>
<accession>M7B8S0</accession>
<sequence length="82" mass="9121">MTTTVSSPTAPSADSSMESARKKGIGSSTQNSNGQRRLRELWDSYPQCNALKVDASHGSEDAFRRLNVLSVDIRNRLYKIDF</sequence>
<keyword evidence="3" id="KW-1185">Reference proteome</keyword>
<organism evidence="2 3">
    <name type="scientific">Chelonia mydas</name>
    <name type="common">Green sea-turtle</name>
    <name type="synonym">Chelonia agassizi</name>
    <dbReference type="NCBI Taxonomy" id="8469"/>
    <lineage>
        <taxon>Eukaryota</taxon>
        <taxon>Metazoa</taxon>
        <taxon>Chordata</taxon>
        <taxon>Craniata</taxon>
        <taxon>Vertebrata</taxon>
        <taxon>Euteleostomi</taxon>
        <taxon>Archelosauria</taxon>
        <taxon>Testudinata</taxon>
        <taxon>Testudines</taxon>
        <taxon>Cryptodira</taxon>
        <taxon>Durocryptodira</taxon>
        <taxon>Americhelydia</taxon>
        <taxon>Chelonioidea</taxon>
        <taxon>Cheloniidae</taxon>
        <taxon>Chelonia</taxon>
    </lineage>
</organism>
<evidence type="ECO:0000313" key="2">
    <source>
        <dbReference type="EMBL" id="EMP33544.1"/>
    </source>
</evidence>
<evidence type="ECO:0000313" key="3">
    <source>
        <dbReference type="Proteomes" id="UP000031443"/>
    </source>
</evidence>
<feature type="compositionally biased region" description="Low complexity" evidence="1">
    <location>
        <begin position="1"/>
        <end position="16"/>
    </location>
</feature>
<feature type="region of interest" description="Disordered" evidence="1">
    <location>
        <begin position="1"/>
        <end position="39"/>
    </location>
</feature>
<dbReference type="EMBL" id="KB535465">
    <property type="protein sequence ID" value="EMP33544.1"/>
    <property type="molecule type" value="Genomic_DNA"/>
</dbReference>
<gene>
    <name evidence="2" type="ORF">UY3_09255</name>
</gene>
<feature type="compositionally biased region" description="Polar residues" evidence="1">
    <location>
        <begin position="26"/>
        <end position="35"/>
    </location>
</feature>
<evidence type="ECO:0000256" key="1">
    <source>
        <dbReference type="SAM" id="MobiDB-lite"/>
    </source>
</evidence>
<protein>
    <submittedName>
        <fullName evidence="2">Uncharacterized protein</fullName>
    </submittedName>
</protein>